<sequence>DFTMKTVVFLSNNKKKPGQYSDVTRSDLGSVLAPSGIGSLHCSDAVNKPRILSAVSAIEIFSPVELFVENGTTATLTCSFKSKEAVSSATSVTWSFQPDGENTQQTVILYHLGGTSYPGSLAQFNVRVEWAGDMNKRDASIRVLQMQFKDNGTFSCDVKNPPDITGQSSHTRVLVIVGGVIGAVIGIILISVVTYLIIRRQEPQHDYEGCTSLESVSSQNTRVGKKAAESSNDNSRCSSPSAPVQGPVIYAQLDHSGSKNTNSFHKMEPVVYADIRKN</sequence>
<dbReference type="InterPro" id="IPR007110">
    <property type="entry name" value="Ig-like_dom"/>
</dbReference>
<comment type="similarity">
    <text evidence="2">Belongs to the myelin P0 protein family.</text>
</comment>
<dbReference type="SMART" id="SM00409">
    <property type="entry name" value="IG"/>
    <property type="match status" value="1"/>
</dbReference>
<comment type="caution">
    <text evidence="13">The sequence shown here is derived from an EMBL/GenBank/DDBJ whole genome shotgun (WGS) entry which is preliminary data.</text>
</comment>
<evidence type="ECO:0000256" key="4">
    <source>
        <dbReference type="ARBA" id="ARBA00022729"/>
    </source>
</evidence>
<feature type="non-terminal residue" evidence="13">
    <location>
        <position position="1"/>
    </location>
</feature>
<evidence type="ECO:0000256" key="11">
    <source>
        <dbReference type="SAM" id="Phobius"/>
    </source>
</evidence>
<keyword evidence="9" id="KW-0393">Immunoglobulin domain</keyword>
<feature type="region of interest" description="Disordered" evidence="10">
    <location>
        <begin position="218"/>
        <end position="242"/>
    </location>
</feature>
<dbReference type="STRING" id="623744.A0A553RNV4"/>
<evidence type="ECO:0000256" key="7">
    <source>
        <dbReference type="ARBA" id="ARBA00023157"/>
    </source>
</evidence>
<keyword evidence="5 11" id="KW-1133">Transmembrane helix</keyword>
<dbReference type="PANTHER" id="PTHR13869:SF19">
    <property type="entry name" value="MYELIN PROTEIN ZERO-LIKE PROTEIN 1"/>
    <property type="match status" value="1"/>
</dbReference>
<evidence type="ECO:0000256" key="9">
    <source>
        <dbReference type="ARBA" id="ARBA00023319"/>
    </source>
</evidence>
<dbReference type="SUPFAM" id="SSF48726">
    <property type="entry name" value="Immunoglobulin"/>
    <property type="match status" value="1"/>
</dbReference>
<dbReference type="PRINTS" id="PR00213">
    <property type="entry name" value="MYELINP0"/>
</dbReference>
<gene>
    <name evidence="13" type="ORF">DNTS_000496</name>
</gene>
<dbReference type="EMBL" id="SRMA01003116">
    <property type="protein sequence ID" value="TRZ03863.1"/>
    <property type="molecule type" value="Genomic_DNA"/>
</dbReference>
<dbReference type="InterPro" id="IPR013106">
    <property type="entry name" value="Ig_V-set"/>
</dbReference>
<dbReference type="CDD" id="cd12087">
    <property type="entry name" value="TM_EGFR-like"/>
    <property type="match status" value="1"/>
</dbReference>
<evidence type="ECO:0000313" key="13">
    <source>
        <dbReference type="EMBL" id="TRZ03863.1"/>
    </source>
</evidence>
<feature type="transmembrane region" description="Helical" evidence="11">
    <location>
        <begin position="173"/>
        <end position="198"/>
    </location>
</feature>
<dbReference type="PROSITE" id="PS50835">
    <property type="entry name" value="IG_LIKE"/>
    <property type="match status" value="1"/>
</dbReference>
<keyword evidence="7" id="KW-1015">Disulfide bond</keyword>
<feature type="compositionally biased region" description="Low complexity" evidence="10">
    <location>
        <begin position="230"/>
        <end position="241"/>
    </location>
</feature>
<dbReference type="OrthoDB" id="8831214at2759"/>
<evidence type="ECO:0000259" key="12">
    <source>
        <dbReference type="PROSITE" id="PS50835"/>
    </source>
</evidence>
<comment type="subcellular location">
    <subcellularLocation>
        <location evidence="1">Membrane</location>
        <topology evidence="1">Single-pass type I membrane protein</topology>
    </subcellularLocation>
</comment>
<keyword evidence="6 11" id="KW-0472">Membrane</keyword>
<dbReference type="PANTHER" id="PTHR13869">
    <property type="entry name" value="MYELIN P0 RELATED"/>
    <property type="match status" value="1"/>
</dbReference>
<keyword evidence="14" id="KW-1185">Reference proteome</keyword>
<feature type="domain" description="Ig-like" evidence="12">
    <location>
        <begin position="49"/>
        <end position="174"/>
    </location>
</feature>
<accession>A0A553RNV4</accession>
<dbReference type="GO" id="GO:0009986">
    <property type="term" value="C:cell surface"/>
    <property type="evidence" value="ECO:0007669"/>
    <property type="project" value="TreeGrafter"/>
</dbReference>
<evidence type="ECO:0000313" key="14">
    <source>
        <dbReference type="Proteomes" id="UP000316079"/>
    </source>
</evidence>
<evidence type="ECO:0000256" key="6">
    <source>
        <dbReference type="ARBA" id="ARBA00023136"/>
    </source>
</evidence>
<dbReference type="Pfam" id="PF07686">
    <property type="entry name" value="V-set"/>
    <property type="match status" value="1"/>
</dbReference>
<dbReference type="Gene3D" id="2.60.40.10">
    <property type="entry name" value="Immunoglobulins"/>
    <property type="match status" value="1"/>
</dbReference>
<organism evidence="13 14">
    <name type="scientific">Danionella cerebrum</name>
    <dbReference type="NCBI Taxonomy" id="2873325"/>
    <lineage>
        <taxon>Eukaryota</taxon>
        <taxon>Metazoa</taxon>
        <taxon>Chordata</taxon>
        <taxon>Craniata</taxon>
        <taxon>Vertebrata</taxon>
        <taxon>Euteleostomi</taxon>
        <taxon>Actinopterygii</taxon>
        <taxon>Neopterygii</taxon>
        <taxon>Teleostei</taxon>
        <taxon>Ostariophysi</taxon>
        <taxon>Cypriniformes</taxon>
        <taxon>Danionidae</taxon>
        <taxon>Danioninae</taxon>
        <taxon>Danionella</taxon>
    </lineage>
</organism>
<evidence type="ECO:0000256" key="5">
    <source>
        <dbReference type="ARBA" id="ARBA00022989"/>
    </source>
</evidence>
<evidence type="ECO:0000256" key="10">
    <source>
        <dbReference type="SAM" id="MobiDB-lite"/>
    </source>
</evidence>
<dbReference type="FunFam" id="2.60.40.10:FF:000193">
    <property type="entry name" value="Myelin protein zero-like 1 like"/>
    <property type="match status" value="1"/>
</dbReference>
<keyword evidence="4" id="KW-0732">Signal</keyword>
<protein>
    <recommendedName>
        <fullName evidence="12">Ig-like domain-containing protein</fullName>
    </recommendedName>
</protein>
<dbReference type="AlphaFoldDB" id="A0A553RNV4"/>
<keyword evidence="8" id="KW-0325">Glycoprotein</keyword>
<proteinExistence type="inferred from homology"/>
<dbReference type="InterPro" id="IPR000920">
    <property type="entry name" value="Myelin_P0-rel"/>
</dbReference>
<dbReference type="InterPro" id="IPR036179">
    <property type="entry name" value="Ig-like_dom_sf"/>
</dbReference>
<evidence type="ECO:0000256" key="2">
    <source>
        <dbReference type="ARBA" id="ARBA00007180"/>
    </source>
</evidence>
<dbReference type="GO" id="GO:0005925">
    <property type="term" value="C:focal adhesion"/>
    <property type="evidence" value="ECO:0007669"/>
    <property type="project" value="TreeGrafter"/>
</dbReference>
<evidence type="ECO:0000256" key="8">
    <source>
        <dbReference type="ARBA" id="ARBA00023180"/>
    </source>
</evidence>
<dbReference type="InterPro" id="IPR003599">
    <property type="entry name" value="Ig_sub"/>
</dbReference>
<dbReference type="SMART" id="SM00406">
    <property type="entry name" value="IGv"/>
    <property type="match status" value="1"/>
</dbReference>
<evidence type="ECO:0000256" key="1">
    <source>
        <dbReference type="ARBA" id="ARBA00004479"/>
    </source>
</evidence>
<keyword evidence="3 11" id="KW-0812">Transmembrane</keyword>
<reference evidence="13 14" key="1">
    <citation type="journal article" date="2019" name="Sci. Data">
        <title>Hybrid genome assembly and annotation of Danionella translucida.</title>
        <authorList>
            <person name="Kadobianskyi M."/>
            <person name="Schulze L."/>
            <person name="Schuelke M."/>
            <person name="Judkewitz B."/>
        </authorList>
    </citation>
    <scope>NUCLEOTIDE SEQUENCE [LARGE SCALE GENOMIC DNA]</scope>
    <source>
        <strain evidence="13 14">Bolton</strain>
    </source>
</reference>
<dbReference type="GO" id="GO:0005886">
    <property type="term" value="C:plasma membrane"/>
    <property type="evidence" value="ECO:0007669"/>
    <property type="project" value="TreeGrafter"/>
</dbReference>
<dbReference type="Proteomes" id="UP000316079">
    <property type="component" value="Unassembled WGS sequence"/>
</dbReference>
<dbReference type="InterPro" id="IPR013783">
    <property type="entry name" value="Ig-like_fold"/>
</dbReference>
<name>A0A553RNV4_9TELE</name>
<evidence type="ECO:0000256" key="3">
    <source>
        <dbReference type="ARBA" id="ARBA00022692"/>
    </source>
</evidence>